<reference evidence="13" key="1">
    <citation type="submission" date="2018-02" db="EMBL/GenBank/DDBJ databases">
        <title>Rhizophora mucronata_Transcriptome.</title>
        <authorList>
            <person name="Meera S.P."/>
            <person name="Sreeshan A."/>
            <person name="Augustine A."/>
        </authorList>
    </citation>
    <scope>NUCLEOTIDE SEQUENCE</scope>
    <source>
        <tissue evidence="13">Leaf</tissue>
    </source>
</reference>
<dbReference type="PRINTS" id="PR00031">
    <property type="entry name" value="HTHREPRESSR"/>
</dbReference>
<protein>
    <recommendedName>
        <fullName evidence="10">Homeobox-leucine zipper protein</fullName>
    </recommendedName>
    <alternativeName>
        <fullName evidence="10">HD-ZIP protein</fullName>
    </alternativeName>
    <alternativeName>
        <fullName evidence="10">Homeodomain transcription factor</fullName>
    </alternativeName>
</protein>
<proteinExistence type="inferred from homology"/>
<dbReference type="GO" id="GO:0045893">
    <property type="term" value="P:positive regulation of DNA-templated transcription"/>
    <property type="evidence" value="ECO:0007669"/>
    <property type="project" value="TreeGrafter"/>
</dbReference>
<keyword evidence="6 8" id="KW-0539">Nucleus</keyword>
<feature type="DNA-binding region" description="Homeobox" evidence="8">
    <location>
        <begin position="56"/>
        <end position="110"/>
    </location>
</feature>
<dbReference type="PROSITE" id="PS50071">
    <property type="entry name" value="HOMEOBOX_2"/>
    <property type="match status" value="1"/>
</dbReference>
<evidence type="ECO:0000256" key="8">
    <source>
        <dbReference type="PROSITE-ProRule" id="PRU00108"/>
    </source>
</evidence>
<feature type="compositionally biased region" description="Polar residues" evidence="11">
    <location>
        <begin position="171"/>
        <end position="182"/>
    </location>
</feature>
<evidence type="ECO:0000256" key="3">
    <source>
        <dbReference type="ARBA" id="ARBA00023125"/>
    </source>
</evidence>
<accession>A0A2P2JX43</accession>
<dbReference type="InterPro" id="IPR017970">
    <property type="entry name" value="Homeobox_CS"/>
</dbReference>
<dbReference type="GO" id="GO:0000976">
    <property type="term" value="F:transcription cis-regulatory region binding"/>
    <property type="evidence" value="ECO:0007669"/>
    <property type="project" value="UniProtKB-ARBA"/>
</dbReference>
<comment type="similarity">
    <text evidence="7 10">Belongs to the HD-ZIP homeobox family. Class I subfamily.</text>
</comment>
<feature type="domain" description="Homeobox" evidence="12">
    <location>
        <begin position="54"/>
        <end position="109"/>
    </location>
</feature>
<dbReference type="Gene3D" id="1.10.10.60">
    <property type="entry name" value="Homeodomain-like"/>
    <property type="match status" value="1"/>
</dbReference>
<dbReference type="GO" id="GO:0005634">
    <property type="term" value="C:nucleus"/>
    <property type="evidence" value="ECO:0007669"/>
    <property type="project" value="UniProtKB-SubCell"/>
</dbReference>
<dbReference type="GO" id="GO:0000981">
    <property type="term" value="F:DNA-binding transcription factor activity, RNA polymerase II-specific"/>
    <property type="evidence" value="ECO:0007669"/>
    <property type="project" value="UniProtKB-UniRule"/>
</dbReference>
<dbReference type="InterPro" id="IPR000047">
    <property type="entry name" value="HTH_motif"/>
</dbReference>
<evidence type="ECO:0000256" key="11">
    <source>
        <dbReference type="SAM" id="MobiDB-lite"/>
    </source>
</evidence>
<evidence type="ECO:0000256" key="5">
    <source>
        <dbReference type="ARBA" id="ARBA00023163"/>
    </source>
</evidence>
<dbReference type="PANTHER" id="PTHR24326">
    <property type="entry name" value="HOMEOBOX-LEUCINE ZIPPER PROTEIN"/>
    <property type="match status" value="1"/>
</dbReference>
<dbReference type="CDD" id="cd00086">
    <property type="entry name" value="homeodomain"/>
    <property type="match status" value="1"/>
</dbReference>
<evidence type="ECO:0000259" key="12">
    <source>
        <dbReference type="PROSITE" id="PS50071"/>
    </source>
</evidence>
<keyword evidence="5 10" id="KW-0804">Transcription</keyword>
<evidence type="ECO:0000313" key="13">
    <source>
        <dbReference type="EMBL" id="MBW98048.1"/>
    </source>
</evidence>
<dbReference type="SUPFAM" id="SSF46689">
    <property type="entry name" value="Homeodomain-like"/>
    <property type="match status" value="1"/>
</dbReference>
<dbReference type="EMBL" id="GGEC01017567">
    <property type="protein sequence ID" value="MBW98050.1"/>
    <property type="molecule type" value="Transcribed_RNA"/>
</dbReference>
<comment type="function">
    <text evidence="10">Transcription factor.</text>
</comment>
<name>A0A2P2JX43_RHIMU</name>
<dbReference type="FunFam" id="1.10.10.60:FF:000144">
    <property type="entry name" value="homeobox-leucine zipper protein ATHB-6-like"/>
    <property type="match status" value="1"/>
</dbReference>
<dbReference type="Pfam" id="PF02183">
    <property type="entry name" value="HALZ"/>
    <property type="match status" value="1"/>
</dbReference>
<dbReference type="SMART" id="SM00389">
    <property type="entry name" value="HOX"/>
    <property type="match status" value="1"/>
</dbReference>
<comment type="subcellular location">
    <subcellularLocation>
        <location evidence="1 8 9">Nucleus</location>
    </subcellularLocation>
</comment>
<dbReference type="InterPro" id="IPR045224">
    <property type="entry name" value="HDZip_class_I_plant"/>
</dbReference>
<evidence type="ECO:0000256" key="4">
    <source>
        <dbReference type="ARBA" id="ARBA00023155"/>
    </source>
</evidence>
<evidence type="ECO:0000256" key="1">
    <source>
        <dbReference type="ARBA" id="ARBA00004123"/>
    </source>
</evidence>
<dbReference type="PROSITE" id="PS00027">
    <property type="entry name" value="HOMEOBOX_1"/>
    <property type="match status" value="1"/>
</dbReference>
<dbReference type="Pfam" id="PF00046">
    <property type="entry name" value="Homeodomain"/>
    <property type="match status" value="1"/>
</dbReference>
<organism evidence="13">
    <name type="scientific">Rhizophora mucronata</name>
    <name type="common">Asiatic mangrove</name>
    <dbReference type="NCBI Taxonomy" id="61149"/>
    <lineage>
        <taxon>Eukaryota</taxon>
        <taxon>Viridiplantae</taxon>
        <taxon>Streptophyta</taxon>
        <taxon>Embryophyta</taxon>
        <taxon>Tracheophyta</taxon>
        <taxon>Spermatophyta</taxon>
        <taxon>Magnoliopsida</taxon>
        <taxon>eudicotyledons</taxon>
        <taxon>Gunneridae</taxon>
        <taxon>Pentapetalae</taxon>
        <taxon>rosids</taxon>
        <taxon>fabids</taxon>
        <taxon>Malpighiales</taxon>
        <taxon>Rhizophoraceae</taxon>
        <taxon>Rhizophora</taxon>
    </lineage>
</organism>
<evidence type="ECO:0000256" key="7">
    <source>
        <dbReference type="ARBA" id="ARBA00025748"/>
    </source>
</evidence>
<dbReference type="InterPro" id="IPR001356">
    <property type="entry name" value="HD"/>
</dbReference>
<dbReference type="EMBL" id="GGEC01017565">
    <property type="protein sequence ID" value="MBW98048.1"/>
    <property type="molecule type" value="Transcribed_RNA"/>
</dbReference>
<sequence length="267" mass="30967">MKRFNSSDSLAALTSISEVKNQKANQGYSKEFQAMLDSLEEEDYAEEGSHIIGKKRRLTLDQVNSLEKNFEVENKLEPERKLKLAEELGLQPRQVAIWFQNRRARWKTKKMEREYGNLKANYEALKLDYNNLEKENEALVLKLKELKAKLREENAESSQSVKVKEEYPLSESENNVSGQSQNHDFNENNYPNEIIAEHINASSAHGLMNWIQLSDPLTILGNGCQAYRQPHHVKVEELNLFSTEDSCNFFSVDQAPTLHWYFPEQQN</sequence>
<feature type="region of interest" description="Disordered" evidence="11">
    <location>
        <begin position="154"/>
        <end position="182"/>
    </location>
</feature>
<dbReference type="InterPro" id="IPR009057">
    <property type="entry name" value="Homeodomain-like_sf"/>
</dbReference>
<evidence type="ECO:0000256" key="2">
    <source>
        <dbReference type="ARBA" id="ARBA00023015"/>
    </source>
</evidence>
<dbReference type="PANTHER" id="PTHR24326:SF535">
    <property type="entry name" value="HOMEOBOX-LEUCINE ZIPPER PROTEIN"/>
    <property type="match status" value="1"/>
</dbReference>
<dbReference type="InterPro" id="IPR003106">
    <property type="entry name" value="Leu_zip_homeo"/>
</dbReference>
<keyword evidence="4 8" id="KW-0371">Homeobox</keyword>
<evidence type="ECO:0000256" key="6">
    <source>
        <dbReference type="ARBA" id="ARBA00023242"/>
    </source>
</evidence>
<dbReference type="AlphaFoldDB" id="A0A2P2JX43"/>
<keyword evidence="3 8" id="KW-0238">DNA-binding</keyword>
<evidence type="ECO:0000256" key="9">
    <source>
        <dbReference type="RuleBase" id="RU000682"/>
    </source>
</evidence>
<evidence type="ECO:0000256" key="10">
    <source>
        <dbReference type="RuleBase" id="RU369038"/>
    </source>
</evidence>
<keyword evidence="2 10" id="KW-0805">Transcription regulation</keyword>